<sequence>MRPLWERYYNDADAILFVLDSASFEDFCSKNDTNHGSHNDNDDTNDDRTDHSWVDARRTLWKVLEANPFLPCCIFINHYQDATCPHIRQRVMPNLLQDISRPHNNNNNNKQPNPSKQNQ</sequence>
<evidence type="ECO:0000313" key="2">
    <source>
        <dbReference type="EMBL" id="CAD9827495.1"/>
    </source>
</evidence>
<reference evidence="2" key="1">
    <citation type="submission" date="2021-01" db="EMBL/GenBank/DDBJ databases">
        <authorList>
            <person name="Corre E."/>
            <person name="Pelletier E."/>
            <person name="Niang G."/>
            <person name="Scheremetjew M."/>
            <person name="Finn R."/>
            <person name="Kale V."/>
            <person name="Holt S."/>
            <person name="Cochrane G."/>
            <person name="Meng A."/>
            <person name="Brown T."/>
            <person name="Cohen L."/>
        </authorList>
    </citation>
    <scope>NUCLEOTIDE SEQUENCE</scope>
    <source>
        <strain evidence="2">CCMP2084</strain>
    </source>
</reference>
<dbReference type="AlphaFoldDB" id="A0A7S2UQW0"/>
<proteinExistence type="predicted"/>
<gene>
    <name evidence="2" type="ORF">ASEP1449_LOCUS19329</name>
</gene>
<evidence type="ECO:0000256" key="1">
    <source>
        <dbReference type="SAM" id="MobiDB-lite"/>
    </source>
</evidence>
<name>A0A7S2UQW0_9STRA</name>
<feature type="region of interest" description="Disordered" evidence="1">
    <location>
        <begin position="95"/>
        <end position="119"/>
    </location>
</feature>
<dbReference type="InterPro" id="IPR027417">
    <property type="entry name" value="P-loop_NTPase"/>
</dbReference>
<dbReference type="Gene3D" id="3.40.50.300">
    <property type="entry name" value="P-loop containing nucleotide triphosphate hydrolases"/>
    <property type="match status" value="1"/>
</dbReference>
<protein>
    <submittedName>
        <fullName evidence="2">Uncharacterized protein</fullName>
    </submittedName>
</protein>
<feature type="compositionally biased region" description="Low complexity" evidence="1">
    <location>
        <begin position="104"/>
        <end position="119"/>
    </location>
</feature>
<accession>A0A7S2UQW0</accession>
<dbReference type="SUPFAM" id="SSF52540">
    <property type="entry name" value="P-loop containing nucleoside triphosphate hydrolases"/>
    <property type="match status" value="1"/>
</dbReference>
<organism evidence="2">
    <name type="scientific">Attheya septentrionalis</name>
    <dbReference type="NCBI Taxonomy" id="420275"/>
    <lineage>
        <taxon>Eukaryota</taxon>
        <taxon>Sar</taxon>
        <taxon>Stramenopiles</taxon>
        <taxon>Ochrophyta</taxon>
        <taxon>Bacillariophyta</taxon>
        <taxon>Coscinodiscophyceae</taxon>
        <taxon>Chaetocerotophycidae</taxon>
        <taxon>Chaetocerotales</taxon>
        <taxon>Attheyaceae</taxon>
        <taxon>Attheya</taxon>
    </lineage>
</organism>
<dbReference type="EMBL" id="HBHQ01028503">
    <property type="protein sequence ID" value="CAD9827495.1"/>
    <property type="molecule type" value="Transcribed_RNA"/>
</dbReference>